<accession>A0A517DNN5</accession>
<evidence type="ECO:0000313" key="2">
    <source>
        <dbReference type="Proteomes" id="UP000320776"/>
    </source>
</evidence>
<dbReference type="Gene3D" id="2.170.120.30">
    <property type="match status" value="1"/>
</dbReference>
<dbReference type="KEGG" id="sted:SPTER_01160"/>
<dbReference type="Gene3D" id="2.170.120.40">
    <property type="entry name" value="YbbR-like domain"/>
    <property type="match status" value="2"/>
</dbReference>
<dbReference type="CDD" id="cd20206">
    <property type="entry name" value="YbbR"/>
    <property type="match status" value="1"/>
</dbReference>
<dbReference type="PANTHER" id="PTHR37804">
    <property type="entry name" value="CDAA REGULATORY PROTEIN CDAR"/>
    <property type="match status" value="1"/>
</dbReference>
<gene>
    <name evidence="1" type="primary">cdaR</name>
    <name evidence="1" type="ORF">SPTER_01160</name>
</gene>
<evidence type="ECO:0000313" key="1">
    <source>
        <dbReference type="EMBL" id="QDR78866.1"/>
    </source>
</evidence>
<dbReference type="Proteomes" id="UP000320776">
    <property type="component" value="Chromosome"/>
</dbReference>
<protein>
    <submittedName>
        <fullName evidence="1">CdaA regulatory protein CdaR</fullName>
    </submittedName>
</protein>
<dbReference type="EMBL" id="CP036259">
    <property type="protein sequence ID" value="QDR78866.1"/>
    <property type="molecule type" value="Genomic_DNA"/>
</dbReference>
<dbReference type="Pfam" id="PF07949">
    <property type="entry name" value="YbbR"/>
    <property type="match status" value="3"/>
</dbReference>
<dbReference type="InterPro" id="IPR012505">
    <property type="entry name" value="YbbR"/>
</dbReference>
<dbReference type="InterPro" id="IPR053154">
    <property type="entry name" value="c-di-AMP_regulator"/>
</dbReference>
<organism evidence="1 2">
    <name type="scientific">Sporomusa termitida</name>
    <dbReference type="NCBI Taxonomy" id="2377"/>
    <lineage>
        <taxon>Bacteria</taxon>
        <taxon>Bacillati</taxon>
        <taxon>Bacillota</taxon>
        <taxon>Negativicutes</taxon>
        <taxon>Selenomonadales</taxon>
        <taxon>Sporomusaceae</taxon>
        <taxon>Sporomusa</taxon>
    </lineage>
</organism>
<name>A0A517DNN5_9FIRM</name>
<sequence>MFDKFFKSPGETKNITPKILAVILAIVLWLYVINEQNPPIESSFTIPLEVRNAATSYVIVNVPDSVRVKIRGPRSIVAGVLNKDLKAYIDIKGLTEGNHDLKVSAAIPSSLELVEINPDKVQFRLDTTVSRQVPVEVRLTGAAAKGSVVGNPVAAYEQVTIEGPKNIVGIVEKVIATVDLAGKNAEFTVGAPLVPVTQAGKGVEGLTIYPEKTGVTVNITAGLTKKILDVKPMIEGELPAGLAIKSMSTKPDKLELRELTAGTGLDKLEAVYTEPISLNDISQNITREVKLILPEGLASTQETVSVTIQVGPR</sequence>
<dbReference type="AlphaFoldDB" id="A0A517DNN5"/>
<reference evidence="1 2" key="1">
    <citation type="submission" date="2019-02" db="EMBL/GenBank/DDBJ databases">
        <title>Closed genome of Sporomusa termitida DSM 4440.</title>
        <authorList>
            <person name="Poehlein A."/>
            <person name="Daniel R."/>
        </authorList>
    </citation>
    <scope>NUCLEOTIDE SEQUENCE [LARGE SCALE GENOMIC DNA]</scope>
    <source>
        <strain evidence="1 2">DSM 4440</strain>
    </source>
</reference>
<dbReference type="PANTHER" id="PTHR37804:SF1">
    <property type="entry name" value="CDAA REGULATORY PROTEIN CDAR"/>
    <property type="match status" value="1"/>
</dbReference>
<dbReference type="OrthoDB" id="9814149at2"/>
<proteinExistence type="predicted"/>
<keyword evidence="2" id="KW-1185">Reference proteome</keyword>
<dbReference type="RefSeq" id="WP_144348577.1">
    <property type="nucleotide sequence ID" value="NZ_CP036259.1"/>
</dbReference>